<evidence type="ECO:0000259" key="1">
    <source>
        <dbReference type="PROSITE" id="PS50011"/>
    </source>
</evidence>
<reference evidence="2" key="1">
    <citation type="submission" date="2021-02" db="EMBL/GenBank/DDBJ databases">
        <title>First Annotated Genome of the Yellow-green Alga Tribonema minus.</title>
        <authorList>
            <person name="Mahan K.M."/>
        </authorList>
    </citation>
    <scope>NUCLEOTIDE SEQUENCE</scope>
    <source>
        <strain evidence="2">UTEX B ZZ1240</strain>
    </source>
</reference>
<feature type="non-terminal residue" evidence="2">
    <location>
        <position position="276"/>
    </location>
</feature>
<dbReference type="PANTHER" id="PTHR24347">
    <property type="entry name" value="SERINE/THREONINE-PROTEIN KINASE"/>
    <property type="match status" value="1"/>
</dbReference>
<proteinExistence type="predicted"/>
<protein>
    <submittedName>
        <fullName evidence="2">Kinase-like domain-containing protein</fullName>
    </submittedName>
</protein>
<feature type="domain" description="Protein kinase" evidence="1">
    <location>
        <begin position="1"/>
        <end position="259"/>
    </location>
</feature>
<dbReference type="GO" id="GO:0005524">
    <property type="term" value="F:ATP binding"/>
    <property type="evidence" value="ECO:0007669"/>
    <property type="project" value="InterPro"/>
</dbReference>
<dbReference type="SUPFAM" id="SSF56112">
    <property type="entry name" value="Protein kinase-like (PK-like)"/>
    <property type="match status" value="1"/>
</dbReference>
<keyword evidence="3" id="KW-1185">Reference proteome</keyword>
<dbReference type="Proteomes" id="UP000664859">
    <property type="component" value="Unassembled WGS sequence"/>
</dbReference>
<dbReference type="PROSITE" id="PS50011">
    <property type="entry name" value="PROTEIN_KINASE_DOM"/>
    <property type="match status" value="1"/>
</dbReference>
<evidence type="ECO:0000313" key="2">
    <source>
        <dbReference type="EMBL" id="KAG5177916.1"/>
    </source>
</evidence>
<keyword evidence="2" id="KW-0418">Kinase</keyword>
<sequence length="276" mass="30594">GKGASSTVWRCVDRRSGVAYAAKVIDLRPLKFRERFNVERLRREVNIMRKLHHPSIVNMENAFETEDQLILVLEFAQGVELFDAILARKRYSEDDARPVFLQVARALYYLHSMNVLHRDVKPENIMVRDVVSADGLFPEAKLLDFGLSKMVGEDMGSAARTFVGTPCYLAPEVEMRSRGQGGSYGAAVDCWSLGAVLYVMLAARFPEFTVLGGGRQSVRMAGPVWDGISDAAKALIRGLMAHDPTQRMTADQALRSVWATQGAPVPLPTVPLSLWG</sequence>
<name>A0A835YLX8_9STRA</name>
<organism evidence="2 3">
    <name type="scientific">Tribonema minus</name>
    <dbReference type="NCBI Taxonomy" id="303371"/>
    <lineage>
        <taxon>Eukaryota</taxon>
        <taxon>Sar</taxon>
        <taxon>Stramenopiles</taxon>
        <taxon>Ochrophyta</taxon>
        <taxon>PX clade</taxon>
        <taxon>Xanthophyceae</taxon>
        <taxon>Tribonematales</taxon>
        <taxon>Tribonemataceae</taxon>
        <taxon>Tribonema</taxon>
    </lineage>
</organism>
<dbReference type="AlphaFoldDB" id="A0A835YLX8"/>
<dbReference type="Gene3D" id="1.10.510.10">
    <property type="entry name" value="Transferase(Phosphotransferase) domain 1"/>
    <property type="match status" value="1"/>
</dbReference>
<dbReference type="InterPro" id="IPR011009">
    <property type="entry name" value="Kinase-like_dom_sf"/>
</dbReference>
<dbReference type="GO" id="GO:0004672">
    <property type="term" value="F:protein kinase activity"/>
    <property type="evidence" value="ECO:0007669"/>
    <property type="project" value="InterPro"/>
</dbReference>
<comment type="caution">
    <text evidence="2">The sequence shown here is derived from an EMBL/GenBank/DDBJ whole genome shotgun (WGS) entry which is preliminary data.</text>
</comment>
<dbReference type="Pfam" id="PF00069">
    <property type="entry name" value="Pkinase"/>
    <property type="match status" value="1"/>
</dbReference>
<dbReference type="EMBL" id="JAFCMP010000520">
    <property type="protein sequence ID" value="KAG5177916.1"/>
    <property type="molecule type" value="Genomic_DNA"/>
</dbReference>
<dbReference type="OrthoDB" id="193931at2759"/>
<dbReference type="InterPro" id="IPR000719">
    <property type="entry name" value="Prot_kinase_dom"/>
</dbReference>
<dbReference type="InterPro" id="IPR008271">
    <property type="entry name" value="Ser/Thr_kinase_AS"/>
</dbReference>
<feature type="non-terminal residue" evidence="2">
    <location>
        <position position="1"/>
    </location>
</feature>
<keyword evidence="2" id="KW-0808">Transferase</keyword>
<dbReference type="SMART" id="SM00220">
    <property type="entry name" value="S_TKc"/>
    <property type="match status" value="1"/>
</dbReference>
<dbReference type="PROSITE" id="PS00108">
    <property type="entry name" value="PROTEIN_KINASE_ST"/>
    <property type="match status" value="1"/>
</dbReference>
<evidence type="ECO:0000313" key="3">
    <source>
        <dbReference type="Proteomes" id="UP000664859"/>
    </source>
</evidence>
<accession>A0A835YLX8</accession>
<gene>
    <name evidence="2" type="ORF">JKP88DRAFT_142933</name>
</gene>